<keyword evidence="13" id="KW-0547">Nucleotide-binding</keyword>
<dbReference type="CDD" id="cd16922">
    <property type="entry name" value="HATPase_EvgS-ArcB-TorS-like"/>
    <property type="match status" value="1"/>
</dbReference>
<evidence type="ECO:0000259" key="12">
    <source>
        <dbReference type="PROSITE" id="PS50894"/>
    </source>
</evidence>
<keyword evidence="4" id="KW-0902">Two-component regulatory system</keyword>
<dbReference type="GO" id="GO:0005886">
    <property type="term" value="C:plasma membrane"/>
    <property type="evidence" value="ECO:0007669"/>
    <property type="project" value="UniProtKB-SubCell"/>
</dbReference>
<comment type="function">
    <text evidence="5">Member of the two-component regulatory system BvgS/BvgA. Phosphorylates BvgA via a four-step phosphorelay in response to environmental signals.</text>
</comment>
<dbReference type="InterPro" id="IPR036641">
    <property type="entry name" value="HPT_dom_sf"/>
</dbReference>
<evidence type="ECO:0000256" key="5">
    <source>
        <dbReference type="ARBA" id="ARBA00058004"/>
    </source>
</evidence>
<feature type="repeat" description="TPR" evidence="9">
    <location>
        <begin position="206"/>
        <end position="239"/>
    </location>
</feature>
<name>A0AAU7F6E1_9NEIS</name>
<accession>A0AAU7F6E1</accession>
<dbReference type="SUPFAM" id="SSF52172">
    <property type="entry name" value="CheY-like"/>
    <property type="match status" value="1"/>
</dbReference>
<dbReference type="CDD" id="cd17546">
    <property type="entry name" value="REC_hyHK_CKI1_RcsC-like"/>
    <property type="match status" value="1"/>
</dbReference>
<dbReference type="InterPro" id="IPR036097">
    <property type="entry name" value="HisK_dim/P_sf"/>
</dbReference>
<dbReference type="InterPro" id="IPR005467">
    <property type="entry name" value="His_kinase_dom"/>
</dbReference>
<dbReference type="PROSITE" id="PS50110">
    <property type="entry name" value="RESPONSE_REGULATORY"/>
    <property type="match status" value="1"/>
</dbReference>
<comment type="catalytic activity">
    <reaction evidence="1">
        <text>ATP + protein L-histidine = ADP + protein N-phospho-L-histidine.</text>
        <dbReference type="EC" id="2.7.13.3"/>
    </reaction>
</comment>
<dbReference type="InterPro" id="IPR019734">
    <property type="entry name" value="TPR_rpt"/>
</dbReference>
<dbReference type="SMART" id="SM00388">
    <property type="entry name" value="HisKA"/>
    <property type="match status" value="1"/>
</dbReference>
<dbReference type="InterPro" id="IPR003594">
    <property type="entry name" value="HATPase_dom"/>
</dbReference>
<dbReference type="Pfam" id="PF01627">
    <property type="entry name" value="Hpt"/>
    <property type="match status" value="1"/>
</dbReference>
<protein>
    <recommendedName>
        <fullName evidence="6">Virulence sensor protein BvgS</fullName>
        <ecNumber evidence="2">2.7.13.3</ecNumber>
    </recommendedName>
</protein>
<dbReference type="SMART" id="SM00028">
    <property type="entry name" value="TPR"/>
    <property type="match status" value="7"/>
</dbReference>
<evidence type="ECO:0000256" key="8">
    <source>
        <dbReference type="PROSITE-ProRule" id="PRU00169"/>
    </source>
</evidence>
<dbReference type="InterPro" id="IPR003661">
    <property type="entry name" value="HisK_dim/P_dom"/>
</dbReference>
<keyword evidence="9" id="KW-0802">TPR repeat</keyword>
<evidence type="ECO:0000313" key="13">
    <source>
        <dbReference type="EMBL" id="XBL99651.1"/>
    </source>
</evidence>
<dbReference type="SUPFAM" id="SSF48452">
    <property type="entry name" value="TPR-like"/>
    <property type="match status" value="1"/>
</dbReference>
<dbReference type="InterPro" id="IPR011006">
    <property type="entry name" value="CheY-like_superfamily"/>
</dbReference>
<dbReference type="PRINTS" id="PR00344">
    <property type="entry name" value="BCTRLSENSOR"/>
</dbReference>
<dbReference type="SMART" id="SM00387">
    <property type="entry name" value="HATPase_c"/>
    <property type="match status" value="1"/>
</dbReference>
<dbReference type="Gene3D" id="3.40.50.2300">
    <property type="match status" value="1"/>
</dbReference>
<dbReference type="KEGG" id="cmav:ABHF33_11290"/>
<dbReference type="Gene3D" id="1.20.120.160">
    <property type="entry name" value="HPT domain"/>
    <property type="match status" value="1"/>
</dbReference>
<keyword evidence="13" id="KW-0067">ATP-binding</keyword>
<dbReference type="PANTHER" id="PTHR45339:SF3">
    <property type="entry name" value="HISTIDINE KINASE"/>
    <property type="match status" value="1"/>
</dbReference>
<evidence type="ECO:0000256" key="4">
    <source>
        <dbReference type="ARBA" id="ARBA00023012"/>
    </source>
</evidence>
<feature type="modified residue" description="Phosphohistidine" evidence="7">
    <location>
        <position position="838"/>
    </location>
</feature>
<dbReference type="PROSITE" id="PS50109">
    <property type="entry name" value="HIS_KIN"/>
    <property type="match status" value="1"/>
</dbReference>
<dbReference type="InterPro" id="IPR011990">
    <property type="entry name" value="TPR-like_helical_dom_sf"/>
</dbReference>
<dbReference type="InterPro" id="IPR036890">
    <property type="entry name" value="HATPase_C_sf"/>
</dbReference>
<dbReference type="EMBL" id="CP157355">
    <property type="protein sequence ID" value="XBL99651.1"/>
    <property type="molecule type" value="Genomic_DNA"/>
</dbReference>
<dbReference type="FunFam" id="3.30.565.10:FF:000010">
    <property type="entry name" value="Sensor histidine kinase RcsC"/>
    <property type="match status" value="1"/>
</dbReference>
<organism evidence="13">
    <name type="scientific">Chitinibacter mangrovi</name>
    <dbReference type="NCBI Taxonomy" id="3153927"/>
    <lineage>
        <taxon>Bacteria</taxon>
        <taxon>Pseudomonadati</taxon>
        <taxon>Pseudomonadota</taxon>
        <taxon>Betaproteobacteria</taxon>
        <taxon>Neisseriales</taxon>
        <taxon>Chitinibacteraceae</taxon>
        <taxon>Chitinibacter</taxon>
    </lineage>
</organism>
<evidence type="ECO:0000256" key="9">
    <source>
        <dbReference type="PROSITE-ProRule" id="PRU00339"/>
    </source>
</evidence>
<feature type="domain" description="HPt" evidence="12">
    <location>
        <begin position="799"/>
        <end position="893"/>
    </location>
</feature>
<evidence type="ECO:0000256" key="7">
    <source>
        <dbReference type="PROSITE-ProRule" id="PRU00110"/>
    </source>
</evidence>
<dbReference type="GO" id="GO:0005524">
    <property type="term" value="F:ATP binding"/>
    <property type="evidence" value="ECO:0007669"/>
    <property type="project" value="UniProtKB-KW"/>
</dbReference>
<dbReference type="SUPFAM" id="SSF47384">
    <property type="entry name" value="Homodimeric domain of signal transducing histidine kinase"/>
    <property type="match status" value="1"/>
</dbReference>
<dbReference type="AlphaFoldDB" id="A0AAU7F6E1"/>
<dbReference type="Gene3D" id="3.30.565.10">
    <property type="entry name" value="Histidine kinase-like ATPase, C-terminal domain"/>
    <property type="match status" value="1"/>
</dbReference>
<dbReference type="GO" id="GO:0000155">
    <property type="term" value="F:phosphorelay sensor kinase activity"/>
    <property type="evidence" value="ECO:0007669"/>
    <property type="project" value="InterPro"/>
</dbReference>
<dbReference type="SMART" id="SM00448">
    <property type="entry name" value="REC"/>
    <property type="match status" value="1"/>
</dbReference>
<dbReference type="CDD" id="cd00082">
    <property type="entry name" value="HisKA"/>
    <property type="match status" value="1"/>
</dbReference>
<dbReference type="EC" id="2.7.13.3" evidence="2"/>
<dbReference type="Pfam" id="PF00512">
    <property type="entry name" value="HisKA"/>
    <property type="match status" value="1"/>
</dbReference>
<dbReference type="PROSITE" id="PS50005">
    <property type="entry name" value="TPR"/>
    <property type="match status" value="1"/>
</dbReference>
<evidence type="ECO:0000256" key="2">
    <source>
        <dbReference type="ARBA" id="ARBA00012438"/>
    </source>
</evidence>
<feature type="domain" description="Histidine kinase" evidence="10">
    <location>
        <begin position="386"/>
        <end position="603"/>
    </location>
</feature>
<evidence type="ECO:0000256" key="6">
    <source>
        <dbReference type="ARBA" id="ARBA00070152"/>
    </source>
</evidence>
<dbReference type="InterPro" id="IPR004358">
    <property type="entry name" value="Sig_transdc_His_kin-like_C"/>
</dbReference>
<dbReference type="Pfam" id="PF00072">
    <property type="entry name" value="Response_reg"/>
    <property type="match status" value="1"/>
</dbReference>
<dbReference type="InterPro" id="IPR008207">
    <property type="entry name" value="Sig_transdc_His_kin_Hpt_dom"/>
</dbReference>
<dbReference type="InterPro" id="IPR001789">
    <property type="entry name" value="Sig_transdc_resp-reg_receiver"/>
</dbReference>
<dbReference type="Gene3D" id="1.10.287.130">
    <property type="match status" value="1"/>
</dbReference>
<sequence length="981" mass="109537">MTQDDFTACLDRQAQYRLRNYDQAYELALELEKMAAGMSDPARLELALYLKGEALEKLGNFSEAKSVLLALEKKLLQRSKKEFLLLDLYECLGKACYAIGELNLALEYWSACLELSLEHQSIVHYIKAYTGIGGVYLYYGFFEDSLRHHLLALDYAKELDDPVLLMMLNLWLGSDYNELGQYEEALKHLSLAQNFYRRQADTGQVSEVLMHMGFSYLGLGNIVEAFRAFNDAVQIAESNHHAWPMSMAHLGMSELFLLQARYKDALNYAQKAQEFAVSVKSVHHELRACRVKSAAYEGLNEFENALLAYERHYELSVKLAQEITMTQLQSSALRRINRSEIRLKLLRTEQQKKNLENESILRQAEFLAEKNALMAVNQAKSEFLALVSHEIRTPLSGVIGMLRLAKAQKELRPNTREQISIGLENAEMLMGIINDLLDASKIEAGKISIETIPFDLHRIIAQVSALFAPKAEEKGLAFLVDVAHLPHEGCLGDPTRLRQVLINLVSNAIKFTEQGSVKLGAYRDGEQIKFSVVDTGIGLDEQSLGRIFNKFEQADTSTTRKYGGTGLGLSICHALIELMQGSIAVTSQLGEGTCFRVDVPLEPVQLMSEPEAEPIVLAPLPYQLKILYAEDIVTNQLIVGALLEEMGLGLQVVGTGLAAIEALAKEQFDLVLMDGRMPVMDGLTATRLIRQGGYQGLTVNDPEVYIVALTANAAQEDRQFGLEVGMNDYLLKPIDPIKLRKVIMDACEYQLNRGRSLQPLFKPAAASNQALSVDDVQLLHQLELAGVAVNEALQRLNGNVMRFKRWLWQFFQEQQNFFAELDELVLGRDIPQLISKVHALRGVAGTLGLTALYEQASLLEQNLNHFTRHGGVCPDANRLSQAWAHAQQTIWPLVQITSQIVEHQPLSKPLPKPYWPQAGQLQQALESNSLRARHKLQELLVLLEDSQAKASLGGVIAALDRLDYPAALQALQAIMVEGADE</sequence>
<dbReference type="SUPFAM" id="SSF55874">
    <property type="entry name" value="ATPase domain of HSP90 chaperone/DNA topoisomerase II/histidine kinase"/>
    <property type="match status" value="1"/>
</dbReference>
<dbReference type="PANTHER" id="PTHR45339">
    <property type="entry name" value="HYBRID SIGNAL TRANSDUCTION HISTIDINE KINASE J"/>
    <property type="match status" value="1"/>
</dbReference>
<feature type="domain" description="Response regulatory" evidence="11">
    <location>
        <begin position="625"/>
        <end position="747"/>
    </location>
</feature>
<evidence type="ECO:0000259" key="10">
    <source>
        <dbReference type="PROSITE" id="PS50109"/>
    </source>
</evidence>
<evidence type="ECO:0000256" key="3">
    <source>
        <dbReference type="ARBA" id="ARBA00022553"/>
    </source>
</evidence>
<dbReference type="RefSeq" id="WP_348944064.1">
    <property type="nucleotide sequence ID" value="NZ_CP157355.1"/>
</dbReference>
<evidence type="ECO:0000259" key="11">
    <source>
        <dbReference type="PROSITE" id="PS50110"/>
    </source>
</evidence>
<dbReference type="SUPFAM" id="SSF47226">
    <property type="entry name" value="Histidine-containing phosphotransfer domain, HPT domain"/>
    <property type="match status" value="1"/>
</dbReference>
<evidence type="ECO:0000256" key="1">
    <source>
        <dbReference type="ARBA" id="ARBA00000085"/>
    </source>
</evidence>
<proteinExistence type="predicted"/>
<dbReference type="PROSITE" id="PS50894">
    <property type="entry name" value="HPT"/>
    <property type="match status" value="1"/>
</dbReference>
<gene>
    <name evidence="13" type="ORF">ABHF33_11290</name>
</gene>
<keyword evidence="3 8" id="KW-0597">Phosphoprotein</keyword>
<dbReference type="Pfam" id="PF02518">
    <property type="entry name" value="HATPase_c"/>
    <property type="match status" value="1"/>
</dbReference>
<dbReference type="Gene3D" id="1.25.40.10">
    <property type="entry name" value="Tetratricopeptide repeat domain"/>
    <property type="match status" value="2"/>
</dbReference>
<reference evidence="13" key="1">
    <citation type="submission" date="2024-05" db="EMBL/GenBank/DDBJ databases">
        <authorList>
            <person name="Yang L."/>
            <person name="Pan L."/>
        </authorList>
    </citation>
    <scope>NUCLEOTIDE SEQUENCE</scope>
    <source>
        <strain evidence="13">FCG-7</strain>
    </source>
</reference>
<dbReference type="Pfam" id="PF13424">
    <property type="entry name" value="TPR_12"/>
    <property type="match status" value="1"/>
</dbReference>
<feature type="modified residue" description="4-aspartylphosphate" evidence="8">
    <location>
        <position position="674"/>
    </location>
</feature>